<dbReference type="Proteomes" id="UP001331761">
    <property type="component" value="Unassembled WGS sequence"/>
</dbReference>
<gene>
    <name evidence="3" type="ORF">GCK32_013978</name>
</gene>
<dbReference type="PROSITE" id="PS50966">
    <property type="entry name" value="ZF_SWIM"/>
    <property type="match status" value="1"/>
</dbReference>
<dbReference type="Gene3D" id="3.30.160.60">
    <property type="entry name" value="Classic Zinc Finger"/>
    <property type="match status" value="1"/>
</dbReference>
<evidence type="ECO:0000256" key="1">
    <source>
        <dbReference type="PROSITE-ProRule" id="PRU00325"/>
    </source>
</evidence>
<keyword evidence="1" id="KW-0862">Zinc</keyword>
<dbReference type="InterPro" id="IPR013087">
    <property type="entry name" value="Znf_C2H2_type"/>
</dbReference>
<name>A0AAN8EX37_TRICO</name>
<evidence type="ECO:0000313" key="4">
    <source>
        <dbReference type="Proteomes" id="UP001331761"/>
    </source>
</evidence>
<dbReference type="GO" id="GO:0008270">
    <property type="term" value="F:zinc ion binding"/>
    <property type="evidence" value="ECO:0007669"/>
    <property type="project" value="UniProtKB-KW"/>
</dbReference>
<dbReference type="InterPro" id="IPR018289">
    <property type="entry name" value="MULE_transposase_dom"/>
</dbReference>
<dbReference type="SMART" id="SM00355">
    <property type="entry name" value="ZnF_C2H2"/>
    <property type="match status" value="3"/>
</dbReference>
<keyword evidence="4" id="KW-1185">Reference proteome</keyword>
<organism evidence="3 4">
    <name type="scientific">Trichostrongylus colubriformis</name>
    <name type="common">Black scour worm</name>
    <dbReference type="NCBI Taxonomy" id="6319"/>
    <lineage>
        <taxon>Eukaryota</taxon>
        <taxon>Metazoa</taxon>
        <taxon>Ecdysozoa</taxon>
        <taxon>Nematoda</taxon>
        <taxon>Chromadorea</taxon>
        <taxon>Rhabditida</taxon>
        <taxon>Rhabditina</taxon>
        <taxon>Rhabditomorpha</taxon>
        <taxon>Strongyloidea</taxon>
        <taxon>Trichostrongylidae</taxon>
        <taxon>Trichostrongylus</taxon>
    </lineage>
</organism>
<dbReference type="EMBL" id="WIXE01023778">
    <property type="protein sequence ID" value="KAK5966185.1"/>
    <property type="molecule type" value="Genomic_DNA"/>
</dbReference>
<dbReference type="Pfam" id="PF10551">
    <property type="entry name" value="MULE"/>
    <property type="match status" value="1"/>
</dbReference>
<dbReference type="PANTHER" id="PTHR33936:SF24">
    <property type="entry name" value="C2H2-TYPE DOMAIN-CONTAINING PROTEIN"/>
    <property type="match status" value="1"/>
</dbReference>
<comment type="caution">
    <text evidence="3">The sequence shown here is derived from an EMBL/GenBank/DDBJ whole genome shotgun (WGS) entry which is preliminary data.</text>
</comment>
<reference evidence="3 4" key="1">
    <citation type="submission" date="2019-10" db="EMBL/GenBank/DDBJ databases">
        <title>Assembly and Annotation for the nematode Trichostrongylus colubriformis.</title>
        <authorList>
            <person name="Martin J."/>
        </authorList>
    </citation>
    <scope>NUCLEOTIDE SEQUENCE [LARGE SCALE GENOMIC DNA]</scope>
    <source>
        <strain evidence="3">G859</strain>
        <tissue evidence="3">Whole worm</tissue>
    </source>
</reference>
<keyword evidence="1" id="KW-0863">Zinc-finger</keyword>
<dbReference type="AlphaFoldDB" id="A0AAN8EX37"/>
<dbReference type="PANTHER" id="PTHR33936">
    <property type="entry name" value="PROTEIN CBG17840"/>
    <property type="match status" value="1"/>
</dbReference>
<evidence type="ECO:0000313" key="3">
    <source>
        <dbReference type="EMBL" id="KAK5966185.1"/>
    </source>
</evidence>
<accession>A0AAN8EX37</accession>
<dbReference type="InterPro" id="IPR007527">
    <property type="entry name" value="Znf_SWIM"/>
</dbReference>
<proteinExistence type="predicted"/>
<dbReference type="PROSITE" id="PS00028">
    <property type="entry name" value="ZINC_FINGER_C2H2_1"/>
    <property type="match status" value="1"/>
</dbReference>
<protein>
    <recommendedName>
        <fullName evidence="2">SWIM-type domain-containing protein</fullName>
    </recommendedName>
</protein>
<feature type="domain" description="SWIM-type" evidence="2">
    <location>
        <begin position="617"/>
        <end position="669"/>
    </location>
</feature>
<keyword evidence="1" id="KW-0479">Metal-binding</keyword>
<sequence>METLSCLLCGNAMTSFNNYLRHLRRNHGDCGSDVAVQLVKEKKEKKERGKEASGGLKFDCPLCDYKGPSKNAVLKHKARNHREPFALLSNSSIDVKTRCHCVVCPQCSTTTNDFKSLISHAREKHSFNGEIWKEEREMRTITSWSCYSCITNGDIRTKYYKCNRSRRKKGTDASKRRGHSKTDRFACTSFLKTVENKASGTIDVEYCDVHIGHLVSAALLPLSDADKKEICSLLKKRFSVPSVTRAIRMEHTVPSERLYWITTTDVRNTLSSMGLERGKYSDNDLESIATRFFKNDPEDGLRSFSPPSSPDGTGFCLIVITPLQVSLLKKYGNIGISLDDTHNACRYNLKLLTLMVVDNIGRGLPAAYMLSANMDKQAVNKFFEIVSELCPDLSPKYFMTDNCNTFWNSFLDVFPEAAKGTKRLLCSWHVQCAVFDEFNTMFPGRTSTNTEIHATLLSLFTVPNKPEWHRCLPHLYMRLRDLQCGEGNYGQAAKEFEEHFSNNYVSRKELWAPYARLSSIMNTNMFNERFHRLLKYSYLNRMSNVRMDALLQALLDIVSDTVRNHEIMDTRNLMEGKFRQKENLRRHRKAVEHETDYLFTRRTMSTWMIKSNSGITYTVRTASCPCKTSSGHHCLLCDVCPFAVFCSCPDNIKAGTSCKHIICSRFCMTNVKPHLVPLFMITMITSFKTRHC</sequence>
<evidence type="ECO:0000259" key="2">
    <source>
        <dbReference type="PROSITE" id="PS50966"/>
    </source>
</evidence>
<dbReference type="InterPro" id="IPR052797">
    <property type="entry name" value="RegFact_GeneExpr_CellDeath"/>
</dbReference>